<dbReference type="PANTHER" id="PTHR21608">
    <property type="entry name" value="KINESIN-LIKE PROTEIN CG14535"/>
    <property type="match status" value="1"/>
</dbReference>
<accession>A0A7R9HYW6</accession>
<evidence type="ECO:0000313" key="1">
    <source>
        <dbReference type="EMBL" id="CAD7441259.1"/>
    </source>
</evidence>
<name>A0A7R9HYW6_9NEOP</name>
<dbReference type="PANTHER" id="PTHR21608:SF7">
    <property type="entry name" value="KINESIN-LIKE PROTEIN CG14535"/>
    <property type="match status" value="1"/>
</dbReference>
<dbReference type="InterPro" id="IPR027640">
    <property type="entry name" value="Kinesin-like_fam"/>
</dbReference>
<reference evidence="1" key="1">
    <citation type="submission" date="2020-11" db="EMBL/GenBank/DDBJ databases">
        <authorList>
            <person name="Tran Van P."/>
        </authorList>
    </citation>
    <scope>NUCLEOTIDE SEQUENCE</scope>
</reference>
<protein>
    <submittedName>
        <fullName evidence="1">Uncharacterized protein</fullName>
    </submittedName>
</protein>
<gene>
    <name evidence="1" type="ORF">TBIB3V08_LOCUS3731</name>
</gene>
<dbReference type="GO" id="GO:0007018">
    <property type="term" value="P:microtubule-based movement"/>
    <property type="evidence" value="ECO:0007669"/>
    <property type="project" value="InterPro"/>
</dbReference>
<dbReference type="GO" id="GO:0003777">
    <property type="term" value="F:microtubule motor activity"/>
    <property type="evidence" value="ECO:0007669"/>
    <property type="project" value="InterPro"/>
</dbReference>
<proteinExistence type="predicted"/>
<sequence>MTAVKWAGGRTNQLASQKCRCWLYPLFQVRVMLRVNGDPAGGDSNTFFSVDPRKKQVTLVEPAAGGVGDLSAPEDRRVGVAAPKMFAFDAIFNQDDCQILSCLTTRTPVKPWSRSSPPSPCSSGLSTVPPITRICSVPPPLKISSLEPAIKNSSSRSVSPYVDKDLNRLTRGTGIILENEPLFQLGSVETDEIVSRCWERDLRLGATGSVLQCLLLTSFTLLSTELTGSSSVSDMPGLVSLGRNSFDKVPGGLTRIGGRVV</sequence>
<organism evidence="1">
    <name type="scientific">Timema bartmani</name>
    <dbReference type="NCBI Taxonomy" id="61472"/>
    <lineage>
        <taxon>Eukaryota</taxon>
        <taxon>Metazoa</taxon>
        <taxon>Ecdysozoa</taxon>
        <taxon>Arthropoda</taxon>
        <taxon>Hexapoda</taxon>
        <taxon>Insecta</taxon>
        <taxon>Pterygota</taxon>
        <taxon>Neoptera</taxon>
        <taxon>Polyneoptera</taxon>
        <taxon>Phasmatodea</taxon>
        <taxon>Timematodea</taxon>
        <taxon>Timematoidea</taxon>
        <taxon>Timematidae</taxon>
        <taxon>Timema</taxon>
    </lineage>
</organism>
<dbReference type="EMBL" id="OD565258">
    <property type="protein sequence ID" value="CAD7441259.1"/>
    <property type="molecule type" value="Genomic_DNA"/>
</dbReference>
<dbReference type="AlphaFoldDB" id="A0A7R9HYW6"/>